<reference evidence="4" key="1">
    <citation type="journal article" date="2017" name="Plant J.">
        <title>The pomegranate (Punica granatum L.) genome and the genomics of punicalagin biosynthesis.</title>
        <authorList>
            <person name="Qin G."/>
            <person name="Xu C."/>
            <person name="Ming R."/>
            <person name="Tang H."/>
            <person name="Guyot R."/>
            <person name="Kramer E.M."/>
            <person name="Hu Y."/>
            <person name="Yi X."/>
            <person name="Qi Y."/>
            <person name="Xu X."/>
            <person name="Gao Z."/>
            <person name="Pan H."/>
            <person name="Jian J."/>
            <person name="Tian Y."/>
            <person name="Yue Z."/>
            <person name="Xu Y."/>
        </authorList>
    </citation>
    <scope>NUCLEOTIDE SEQUENCE [LARGE SCALE GENOMIC DNA]</scope>
    <source>
        <strain evidence="4">cv. Dabenzi</strain>
    </source>
</reference>
<organism evidence="3 4">
    <name type="scientific">Punica granatum</name>
    <name type="common">Pomegranate</name>
    <dbReference type="NCBI Taxonomy" id="22663"/>
    <lineage>
        <taxon>Eukaryota</taxon>
        <taxon>Viridiplantae</taxon>
        <taxon>Streptophyta</taxon>
        <taxon>Embryophyta</taxon>
        <taxon>Tracheophyta</taxon>
        <taxon>Spermatophyta</taxon>
        <taxon>Magnoliopsida</taxon>
        <taxon>eudicotyledons</taxon>
        <taxon>Gunneridae</taxon>
        <taxon>Pentapetalae</taxon>
        <taxon>rosids</taxon>
        <taxon>malvids</taxon>
        <taxon>Myrtales</taxon>
        <taxon>Lythraceae</taxon>
        <taxon>Punica</taxon>
    </lineage>
</organism>
<accession>A0A218X232</accession>
<dbReference type="GO" id="GO:0005634">
    <property type="term" value="C:nucleus"/>
    <property type="evidence" value="ECO:0007669"/>
    <property type="project" value="TreeGrafter"/>
</dbReference>
<evidence type="ECO:0000256" key="1">
    <source>
        <dbReference type="SAM" id="MobiDB-lite"/>
    </source>
</evidence>
<dbReference type="EMBL" id="MTKT01002492">
    <property type="protein sequence ID" value="OWM79013.1"/>
    <property type="molecule type" value="Genomic_DNA"/>
</dbReference>
<dbReference type="AlphaFoldDB" id="A0A218X232"/>
<proteinExistence type="predicted"/>
<feature type="region of interest" description="Disordered" evidence="1">
    <location>
        <begin position="82"/>
        <end position="111"/>
    </location>
</feature>
<evidence type="ECO:0000313" key="4">
    <source>
        <dbReference type="Proteomes" id="UP000197138"/>
    </source>
</evidence>
<dbReference type="PANTHER" id="PTHR33143:SF63">
    <property type="entry name" value="F16F4.1 PROTEIN"/>
    <property type="match status" value="1"/>
</dbReference>
<protein>
    <recommendedName>
        <fullName evidence="2">VQ domain-containing protein</fullName>
    </recommendedName>
</protein>
<gene>
    <name evidence="3" type="ORF">CDL15_Pgr003184</name>
</gene>
<name>A0A218X232_PUNGR</name>
<comment type="caution">
    <text evidence="3">The sequence shown here is derived from an EMBL/GenBank/DDBJ whole genome shotgun (WGS) entry which is preliminary data.</text>
</comment>
<feature type="compositionally biased region" description="Low complexity" evidence="1">
    <location>
        <begin position="82"/>
        <end position="92"/>
    </location>
</feature>
<evidence type="ECO:0000313" key="3">
    <source>
        <dbReference type="EMBL" id="OWM79013.1"/>
    </source>
</evidence>
<dbReference type="PANTHER" id="PTHR33143">
    <property type="entry name" value="F16F4.1 PROTEIN-RELATED"/>
    <property type="match status" value="1"/>
</dbReference>
<sequence>MDVLGELSRSGLTITEIKLQGPRPAALTVNKCLAGIKKPVAQRRNQSDPVVVYLRSPKVIHVQPEEFMKMVQLLTGNNPASLAGSSDSLAASRPTSSDDSGRSSQGLCTNS</sequence>
<dbReference type="InterPro" id="IPR039607">
    <property type="entry name" value="VQ_8/17/18/20/21/25"/>
</dbReference>
<evidence type="ECO:0000259" key="2">
    <source>
        <dbReference type="Pfam" id="PF05678"/>
    </source>
</evidence>
<feature type="domain" description="VQ" evidence="2">
    <location>
        <begin position="56"/>
        <end position="80"/>
    </location>
</feature>
<dbReference type="Pfam" id="PF05678">
    <property type="entry name" value="VQ"/>
    <property type="match status" value="1"/>
</dbReference>
<dbReference type="InterPro" id="IPR008889">
    <property type="entry name" value="VQ"/>
</dbReference>
<feature type="compositionally biased region" description="Polar residues" evidence="1">
    <location>
        <begin position="93"/>
        <end position="111"/>
    </location>
</feature>
<dbReference type="Proteomes" id="UP000197138">
    <property type="component" value="Unassembled WGS sequence"/>
</dbReference>